<reference evidence="1" key="1">
    <citation type="journal article" date="2015" name="Genome Biol. Evol.">
        <title>Organellar Genomes of White Spruce (Picea glauca): Assembly and Annotation.</title>
        <authorList>
            <person name="Jackman S.D."/>
            <person name="Warren R.L."/>
            <person name="Gibb E.A."/>
            <person name="Vandervalk B.P."/>
            <person name="Mohamadi H."/>
            <person name="Chu J."/>
            <person name="Raymond A."/>
            <person name="Pleasance S."/>
            <person name="Coope R."/>
            <person name="Wildung M.R."/>
            <person name="Ritland C.E."/>
            <person name="Bousquet J."/>
            <person name="Jones S.J."/>
            <person name="Bohlmann J."/>
            <person name="Birol I."/>
        </authorList>
    </citation>
    <scope>NUCLEOTIDE SEQUENCE [LARGE SCALE GENOMIC DNA]</scope>
    <source>
        <tissue evidence="1">Flushing bud</tissue>
    </source>
</reference>
<comment type="caution">
    <text evidence="1">The sequence shown here is derived from an EMBL/GenBank/DDBJ whole genome shotgun (WGS) entry which is preliminary data.</text>
</comment>
<sequence>MCQQRQRWKQLLQSFQHITHFQINTQCIQLTQHHQYPTFFQARLARFFRVFDQAKVAYRMESDPDPVNEPIEVYPLAKAKTLVTYSSRNGYAFGPATGASSVLEWIIVSWMD</sequence>
<dbReference type="AlphaFoldDB" id="A0A101M2Y7"/>
<dbReference type="EMBL" id="LKAM01000002">
    <property type="protein sequence ID" value="KUM49875.1"/>
    <property type="molecule type" value="Genomic_DNA"/>
</dbReference>
<organism evidence="1">
    <name type="scientific">Picea glauca</name>
    <name type="common">White spruce</name>
    <name type="synonym">Pinus glauca</name>
    <dbReference type="NCBI Taxonomy" id="3330"/>
    <lineage>
        <taxon>Eukaryota</taxon>
        <taxon>Viridiplantae</taxon>
        <taxon>Streptophyta</taxon>
        <taxon>Embryophyta</taxon>
        <taxon>Tracheophyta</taxon>
        <taxon>Spermatophyta</taxon>
        <taxon>Pinopsida</taxon>
        <taxon>Pinidae</taxon>
        <taxon>Conifers I</taxon>
        <taxon>Pinales</taxon>
        <taxon>Pinaceae</taxon>
        <taxon>Picea</taxon>
    </lineage>
</organism>
<geneLocation type="mitochondrion" evidence="1"/>
<accession>A0A101M2Y7</accession>
<evidence type="ECO:0000313" key="1">
    <source>
        <dbReference type="EMBL" id="KUM49875.1"/>
    </source>
</evidence>
<name>A0A101M2Y7_PICGL</name>
<proteinExistence type="predicted"/>
<keyword evidence="1" id="KW-0496">Mitochondrion</keyword>
<protein>
    <submittedName>
        <fullName evidence="1">Uncharacterized protein</fullName>
    </submittedName>
</protein>
<gene>
    <name evidence="1" type="ORF">ABT39_MTgene3102</name>
</gene>